<accession>A0A9X2H8R0</accession>
<dbReference type="GO" id="GO:0015421">
    <property type="term" value="F:ABC-type oligopeptide transporter activity"/>
    <property type="evidence" value="ECO:0007669"/>
    <property type="project" value="TreeGrafter"/>
</dbReference>
<feature type="domain" description="ABC transmembrane type-1" evidence="12">
    <location>
        <begin position="13"/>
        <end position="296"/>
    </location>
</feature>
<comment type="caution">
    <text evidence="13">The sequence shown here is derived from an EMBL/GenBank/DDBJ whole genome shotgun (WGS) entry which is preliminary data.</text>
</comment>
<dbReference type="PROSITE" id="PS50929">
    <property type="entry name" value="ABC_TM1F"/>
    <property type="match status" value="1"/>
</dbReference>
<dbReference type="PROSITE" id="PS50893">
    <property type="entry name" value="ABC_TRANSPORTER_2"/>
    <property type="match status" value="1"/>
</dbReference>
<feature type="region of interest" description="Disordered" evidence="9">
    <location>
        <begin position="613"/>
        <end position="700"/>
    </location>
</feature>
<keyword evidence="14" id="KW-1185">Reference proteome</keyword>
<dbReference type="GO" id="GO:0005524">
    <property type="term" value="F:ATP binding"/>
    <property type="evidence" value="ECO:0007669"/>
    <property type="project" value="UniProtKB-KW"/>
</dbReference>
<dbReference type="InterPro" id="IPR036640">
    <property type="entry name" value="ABC1_TM_sf"/>
</dbReference>
<feature type="compositionally biased region" description="Basic and acidic residues" evidence="9">
    <location>
        <begin position="690"/>
        <end position="700"/>
    </location>
</feature>
<dbReference type="PROSITE" id="PS00211">
    <property type="entry name" value="ABC_TRANSPORTER_1"/>
    <property type="match status" value="1"/>
</dbReference>
<organism evidence="13 14">
    <name type="scientific">Rothia santali</name>
    <dbReference type="NCBI Taxonomy" id="2949643"/>
    <lineage>
        <taxon>Bacteria</taxon>
        <taxon>Bacillati</taxon>
        <taxon>Actinomycetota</taxon>
        <taxon>Actinomycetes</taxon>
        <taxon>Micrococcales</taxon>
        <taxon>Micrococcaceae</taxon>
        <taxon>Rothia</taxon>
    </lineage>
</organism>
<feature type="domain" description="ABC transporter" evidence="11">
    <location>
        <begin position="363"/>
        <end position="611"/>
    </location>
</feature>
<evidence type="ECO:0000256" key="1">
    <source>
        <dbReference type="ARBA" id="ARBA00004651"/>
    </source>
</evidence>
<evidence type="ECO:0000313" key="13">
    <source>
        <dbReference type="EMBL" id="MCP3425129.1"/>
    </source>
</evidence>
<feature type="transmembrane region" description="Helical" evidence="10">
    <location>
        <begin position="267"/>
        <end position="284"/>
    </location>
</feature>
<dbReference type="InterPro" id="IPR027417">
    <property type="entry name" value="P-loop_NTPase"/>
</dbReference>
<evidence type="ECO:0000313" key="14">
    <source>
        <dbReference type="Proteomes" id="UP001139502"/>
    </source>
</evidence>
<keyword evidence="6 13" id="KW-0067">ATP-binding</keyword>
<dbReference type="Gene3D" id="3.40.50.300">
    <property type="entry name" value="P-loop containing nucleotide triphosphate hydrolases"/>
    <property type="match status" value="1"/>
</dbReference>
<dbReference type="SMART" id="SM00382">
    <property type="entry name" value="AAA"/>
    <property type="match status" value="1"/>
</dbReference>
<dbReference type="PANTHER" id="PTHR43394:SF1">
    <property type="entry name" value="ATP-BINDING CASSETTE SUB-FAMILY B MEMBER 10, MITOCHONDRIAL"/>
    <property type="match status" value="1"/>
</dbReference>
<dbReference type="SUPFAM" id="SSF90123">
    <property type="entry name" value="ABC transporter transmembrane region"/>
    <property type="match status" value="1"/>
</dbReference>
<feature type="compositionally biased region" description="Low complexity" evidence="9">
    <location>
        <begin position="665"/>
        <end position="678"/>
    </location>
</feature>
<keyword evidence="3" id="KW-1003">Cell membrane</keyword>
<dbReference type="SUPFAM" id="SSF52540">
    <property type="entry name" value="P-loop containing nucleoside triphosphate hydrolases"/>
    <property type="match status" value="1"/>
</dbReference>
<feature type="compositionally biased region" description="Low complexity" evidence="9">
    <location>
        <begin position="618"/>
        <end position="636"/>
    </location>
</feature>
<proteinExistence type="predicted"/>
<evidence type="ECO:0000256" key="7">
    <source>
        <dbReference type="ARBA" id="ARBA00022989"/>
    </source>
</evidence>
<evidence type="ECO:0000256" key="10">
    <source>
        <dbReference type="SAM" id="Phobius"/>
    </source>
</evidence>
<reference evidence="13" key="1">
    <citation type="submission" date="2022-06" db="EMBL/GenBank/DDBJ databases">
        <title>Rothia sp. isolated from sandalwood seedling.</title>
        <authorList>
            <person name="Tuikhar N."/>
            <person name="Kirdat K."/>
            <person name="Thorat V."/>
            <person name="Swetha P."/>
            <person name="Padma S."/>
            <person name="Sundararaj R."/>
            <person name="Yadav A."/>
        </authorList>
    </citation>
    <scope>NUCLEOTIDE SEQUENCE</scope>
    <source>
        <strain evidence="13">AR01</strain>
    </source>
</reference>
<keyword evidence="4 10" id="KW-0812">Transmembrane</keyword>
<gene>
    <name evidence="13" type="ORF">NBM05_03570</name>
</gene>
<feature type="transmembrane region" description="Helical" evidence="10">
    <location>
        <begin position="12"/>
        <end position="33"/>
    </location>
</feature>
<dbReference type="Pfam" id="PF00664">
    <property type="entry name" value="ABC_membrane"/>
    <property type="match status" value="1"/>
</dbReference>
<dbReference type="InterPro" id="IPR039421">
    <property type="entry name" value="Type_1_exporter"/>
</dbReference>
<dbReference type="InterPro" id="IPR011527">
    <property type="entry name" value="ABC1_TM_dom"/>
</dbReference>
<dbReference type="Gene3D" id="1.20.1560.10">
    <property type="entry name" value="ABC transporter type 1, transmembrane domain"/>
    <property type="match status" value="1"/>
</dbReference>
<dbReference type="GO" id="GO:0005886">
    <property type="term" value="C:plasma membrane"/>
    <property type="evidence" value="ECO:0007669"/>
    <property type="project" value="UniProtKB-SubCell"/>
</dbReference>
<dbReference type="AlphaFoldDB" id="A0A9X2H8R0"/>
<feature type="transmembrane region" description="Helical" evidence="10">
    <location>
        <begin position="45"/>
        <end position="67"/>
    </location>
</feature>
<comment type="subcellular location">
    <subcellularLocation>
        <location evidence="1">Cell membrane</location>
        <topology evidence="1">Multi-pass membrane protein</topology>
    </subcellularLocation>
</comment>
<evidence type="ECO:0000256" key="2">
    <source>
        <dbReference type="ARBA" id="ARBA00022448"/>
    </source>
</evidence>
<dbReference type="InterPro" id="IPR017871">
    <property type="entry name" value="ABC_transporter-like_CS"/>
</dbReference>
<evidence type="ECO:0000256" key="9">
    <source>
        <dbReference type="SAM" id="MobiDB-lite"/>
    </source>
</evidence>
<evidence type="ECO:0000256" key="6">
    <source>
        <dbReference type="ARBA" id="ARBA00022840"/>
    </source>
</evidence>
<dbReference type="CDD" id="cd18543">
    <property type="entry name" value="ABC_6TM_Rv0194_D1_like"/>
    <property type="match status" value="1"/>
</dbReference>
<sequence>MSEYMAPIRAKLLGGMACALAGAVMALAIPQALRHLVDDVLGPDAGAGAVWLSAGVIAGLGLLQVFFQWLRRFLILVPSTHMELQMRMALFDKLLRLPSSFHDQWPSGQLLQRSMSDLSLTRRWISFGLAQTVTTVATIALGVVLMFTSSWLLSLIYLLAVLPVVWVVARTVPRARTLTRRTQQQAGDLATGVEEGVRGIRVLKALGRGRHSLERFGERAEGLRRSEVDRARTLAALSARTWLLPEIAMAVCLGLAGYLVARGTISTGAVVAFFATAVIVTTRVRDASGILTMYLGARVARDRHYQVLQAEGAEEVPLTDAARGERAGTGGTETAGAARLELRGVGFAVPAEGSYAAIDRGEQTGEDLPAGAGSAPGTSILRDVDLTVEPGRTLALVGGTGSGKSILLSLVPRLREATSGTVLVDGRDAAAMSLDELRAEISVAFEEPTLFSASVRENVLMGLPDPAHDDARDPYAPIRRERALAKALETAAAEFALALPDGVETRIGEEGLSLSGGQRQRIALARAIAPHPRLLLLDDPLSALDTQTEAAVVGNLRRTLRDTTTIITAHRASTVALADRVALLQEGRVVAAGTHAELMRLPEYRHLMATGAAAEEISPASPGSAEGAPPAAPGAETPVRDAGGESPSGEAGAGSPVRDAGPHDAAGPASEAPASEPSRPGPRSPRRSRRENARRGGTDD</sequence>
<dbReference type="Proteomes" id="UP001139502">
    <property type="component" value="Unassembled WGS sequence"/>
</dbReference>
<evidence type="ECO:0000256" key="3">
    <source>
        <dbReference type="ARBA" id="ARBA00022475"/>
    </source>
</evidence>
<dbReference type="EMBL" id="JANAFB010000005">
    <property type="protein sequence ID" value="MCP3425129.1"/>
    <property type="molecule type" value="Genomic_DNA"/>
</dbReference>
<dbReference type="RefSeq" id="WP_254165157.1">
    <property type="nucleotide sequence ID" value="NZ_JANAFB010000005.1"/>
</dbReference>
<keyword evidence="8 10" id="KW-0472">Membrane</keyword>
<dbReference type="PANTHER" id="PTHR43394">
    <property type="entry name" value="ATP-DEPENDENT PERMEASE MDL1, MITOCHONDRIAL"/>
    <property type="match status" value="1"/>
</dbReference>
<feature type="transmembrane region" description="Helical" evidence="10">
    <location>
        <begin position="151"/>
        <end position="172"/>
    </location>
</feature>
<dbReference type="FunFam" id="3.40.50.300:FF:000854">
    <property type="entry name" value="Multidrug ABC transporter ATP-binding protein"/>
    <property type="match status" value="1"/>
</dbReference>
<keyword evidence="5" id="KW-0547">Nucleotide-binding</keyword>
<feature type="compositionally biased region" description="Low complexity" evidence="9">
    <location>
        <begin position="644"/>
        <end position="656"/>
    </location>
</feature>
<dbReference type="InterPro" id="IPR003439">
    <property type="entry name" value="ABC_transporter-like_ATP-bd"/>
</dbReference>
<protein>
    <submittedName>
        <fullName evidence="13">ABC transporter ATP-binding protein/permease</fullName>
    </submittedName>
</protein>
<name>A0A9X2H8R0_9MICC</name>
<dbReference type="GO" id="GO:0016887">
    <property type="term" value="F:ATP hydrolysis activity"/>
    <property type="evidence" value="ECO:0007669"/>
    <property type="project" value="InterPro"/>
</dbReference>
<evidence type="ECO:0000256" key="5">
    <source>
        <dbReference type="ARBA" id="ARBA00022741"/>
    </source>
</evidence>
<evidence type="ECO:0000256" key="8">
    <source>
        <dbReference type="ARBA" id="ARBA00023136"/>
    </source>
</evidence>
<evidence type="ECO:0000256" key="4">
    <source>
        <dbReference type="ARBA" id="ARBA00022692"/>
    </source>
</evidence>
<dbReference type="InterPro" id="IPR003593">
    <property type="entry name" value="AAA+_ATPase"/>
</dbReference>
<feature type="transmembrane region" description="Helical" evidence="10">
    <location>
        <begin position="124"/>
        <end position="145"/>
    </location>
</feature>
<keyword evidence="7 10" id="KW-1133">Transmembrane helix</keyword>
<dbReference type="Pfam" id="PF00005">
    <property type="entry name" value="ABC_tran"/>
    <property type="match status" value="1"/>
</dbReference>
<evidence type="ECO:0000259" key="12">
    <source>
        <dbReference type="PROSITE" id="PS50929"/>
    </source>
</evidence>
<keyword evidence="2" id="KW-0813">Transport</keyword>
<evidence type="ECO:0000259" key="11">
    <source>
        <dbReference type="PROSITE" id="PS50893"/>
    </source>
</evidence>